<name>A0A9Q0YMD8_HOLLE</name>
<sequence>MTQLQQLASTNLRYAVKTLYKNQLIFLGREYPKGEKYFRDRCHHAFMKNKDETDPEKIKELIGRGEYVLKELEALYMLRKYRALKKRYYDQ</sequence>
<keyword evidence="4" id="KW-1185">Reference proteome</keyword>
<dbReference type="InterPro" id="IPR045296">
    <property type="entry name" value="Complex1_LYR_ETFRF1_LYRM5"/>
</dbReference>
<dbReference type="CDD" id="cd20265">
    <property type="entry name" value="Complex1_LYR_ETFRF1_LYRM5"/>
    <property type="match status" value="1"/>
</dbReference>
<dbReference type="Pfam" id="PF05347">
    <property type="entry name" value="Complex1_LYR"/>
    <property type="match status" value="1"/>
</dbReference>
<dbReference type="AlphaFoldDB" id="A0A9Q0YMD8"/>
<dbReference type="GO" id="GO:0022904">
    <property type="term" value="P:respiratory electron transport chain"/>
    <property type="evidence" value="ECO:0007669"/>
    <property type="project" value="TreeGrafter"/>
</dbReference>
<proteinExistence type="inferred from homology"/>
<dbReference type="PANTHER" id="PTHR21024:SF0">
    <property type="entry name" value="ELECTRON TRANSFER FLAVOPROTEIN REGULATORY FACTOR 1"/>
    <property type="match status" value="1"/>
</dbReference>
<evidence type="ECO:0000313" key="3">
    <source>
        <dbReference type="EMBL" id="KAJ8024116.1"/>
    </source>
</evidence>
<evidence type="ECO:0000256" key="1">
    <source>
        <dbReference type="ARBA" id="ARBA00009508"/>
    </source>
</evidence>
<dbReference type="EMBL" id="JAIZAY010000019">
    <property type="protein sequence ID" value="KAJ8024116.1"/>
    <property type="molecule type" value="Genomic_DNA"/>
</dbReference>
<dbReference type="Proteomes" id="UP001152320">
    <property type="component" value="Chromosome 19"/>
</dbReference>
<dbReference type="InterPro" id="IPR052000">
    <property type="entry name" value="ETFRF1"/>
</dbReference>
<evidence type="ECO:0000313" key="4">
    <source>
        <dbReference type="Proteomes" id="UP001152320"/>
    </source>
</evidence>
<organism evidence="3 4">
    <name type="scientific">Holothuria leucospilota</name>
    <name type="common">Black long sea cucumber</name>
    <name type="synonym">Mertensiothuria leucospilota</name>
    <dbReference type="NCBI Taxonomy" id="206669"/>
    <lineage>
        <taxon>Eukaryota</taxon>
        <taxon>Metazoa</taxon>
        <taxon>Echinodermata</taxon>
        <taxon>Eleutherozoa</taxon>
        <taxon>Echinozoa</taxon>
        <taxon>Holothuroidea</taxon>
        <taxon>Aspidochirotacea</taxon>
        <taxon>Aspidochirotida</taxon>
        <taxon>Holothuriidae</taxon>
        <taxon>Holothuria</taxon>
    </lineage>
</organism>
<gene>
    <name evidence="3" type="ORF">HOLleu_36751</name>
</gene>
<feature type="domain" description="Complex 1 LYR protein" evidence="2">
    <location>
        <begin position="16"/>
        <end position="70"/>
    </location>
</feature>
<dbReference type="InterPro" id="IPR008011">
    <property type="entry name" value="Complex1_LYR_dom"/>
</dbReference>
<dbReference type="OrthoDB" id="10258445at2759"/>
<protein>
    <submittedName>
        <fullName evidence="3">Electron transfer flavoprotein regulatory factor 1</fullName>
    </submittedName>
</protein>
<dbReference type="PANTHER" id="PTHR21024">
    <property type="entry name" value="GROWTH HORMONE-INDUCIBLE SOLUBLE PROTEIN-RELATED"/>
    <property type="match status" value="1"/>
</dbReference>
<evidence type="ECO:0000259" key="2">
    <source>
        <dbReference type="Pfam" id="PF05347"/>
    </source>
</evidence>
<comment type="similarity">
    <text evidence="1">Belongs to the complex I LYR family.</text>
</comment>
<dbReference type="GO" id="GO:0090324">
    <property type="term" value="P:negative regulation of oxidative phosphorylation"/>
    <property type="evidence" value="ECO:0007669"/>
    <property type="project" value="InterPro"/>
</dbReference>
<reference evidence="3" key="1">
    <citation type="submission" date="2021-10" db="EMBL/GenBank/DDBJ databases">
        <title>Tropical sea cucumber genome reveals ecological adaptation and Cuvierian tubules defense mechanism.</title>
        <authorList>
            <person name="Chen T."/>
        </authorList>
    </citation>
    <scope>NUCLEOTIDE SEQUENCE</scope>
    <source>
        <strain evidence="3">Nanhai2018</strain>
        <tissue evidence="3">Muscle</tissue>
    </source>
</reference>
<comment type="caution">
    <text evidence="3">The sequence shown here is derived from an EMBL/GenBank/DDBJ whole genome shotgun (WGS) entry which is preliminary data.</text>
</comment>
<dbReference type="GO" id="GO:0005739">
    <property type="term" value="C:mitochondrion"/>
    <property type="evidence" value="ECO:0007669"/>
    <property type="project" value="TreeGrafter"/>
</dbReference>
<accession>A0A9Q0YMD8</accession>